<evidence type="ECO:0008006" key="5">
    <source>
        <dbReference type="Google" id="ProtNLM"/>
    </source>
</evidence>
<feature type="chain" id="PRO_5011738777" description="Repeat domain-containing protein" evidence="2">
    <location>
        <begin position="22"/>
        <end position="195"/>
    </location>
</feature>
<dbReference type="PROSITE" id="PS51257">
    <property type="entry name" value="PROKAR_LIPOPROTEIN"/>
    <property type="match status" value="1"/>
</dbReference>
<evidence type="ECO:0000313" key="3">
    <source>
        <dbReference type="EMBL" id="SFE38219.1"/>
    </source>
</evidence>
<dbReference type="AlphaFoldDB" id="A0A1I2A331"/>
<dbReference type="Proteomes" id="UP000199645">
    <property type="component" value="Unassembled WGS sequence"/>
</dbReference>
<feature type="region of interest" description="Disordered" evidence="1">
    <location>
        <begin position="18"/>
        <end position="55"/>
    </location>
</feature>
<dbReference type="STRING" id="35752.SAMN05421541_101472"/>
<name>A0A1I2A331_9ACTN</name>
<protein>
    <recommendedName>
        <fullName evidence="5">Repeat domain-containing protein</fullName>
    </recommendedName>
</protein>
<proteinExistence type="predicted"/>
<feature type="signal peptide" evidence="2">
    <location>
        <begin position="1"/>
        <end position="21"/>
    </location>
</feature>
<dbReference type="InterPro" id="IPR028994">
    <property type="entry name" value="Integrin_alpha_N"/>
</dbReference>
<accession>A0A1I2A331</accession>
<feature type="compositionally biased region" description="Low complexity" evidence="1">
    <location>
        <begin position="27"/>
        <end position="36"/>
    </location>
</feature>
<dbReference type="SUPFAM" id="SSF69318">
    <property type="entry name" value="Integrin alpha N-terminal domain"/>
    <property type="match status" value="1"/>
</dbReference>
<gene>
    <name evidence="3" type="ORF">SAMN05421541_101472</name>
</gene>
<evidence type="ECO:0000313" key="4">
    <source>
        <dbReference type="Proteomes" id="UP000199645"/>
    </source>
</evidence>
<evidence type="ECO:0000256" key="1">
    <source>
        <dbReference type="SAM" id="MobiDB-lite"/>
    </source>
</evidence>
<sequence>MMRFVPILALALLAGCTSQQAEPDPEPSLSASPAPETSDELPEAEAPGGNLAGAGKDADWDTFVLPCDDKTQEPIVQQVVTGDVTGDGIADALVVRTCDNVGTVEVFDGSSPAQRPWRIDQPLLKGPPAELRRPWVTGVEVTAGEIVIKANGHAIDDDSKTCPKDRLVFAFKLVGTDFTQLRLRNDPAGKCLPAG</sequence>
<organism evidence="3 4">
    <name type="scientific">Actinoplanes philippinensis</name>
    <dbReference type="NCBI Taxonomy" id="35752"/>
    <lineage>
        <taxon>Bacteria</taxon>
        <taxon>Bacillati</taxon>
        <taxon>Actinomycetota</taxon>
        <taxon>Actinomycetes</taxon>
        <taxon>Micromonosporales</taxon>
        <taxon>Micromonosporaceae</taxon>
        <taxon>Actinoplanes</taxon>
    </lineage>
</organism>
<keyword evidence="2" id="KW-0732">Signal</keyword>
<keyword evidence="4" id="KW-1185">Reference proteome</keyword>
<dbReference type="EMBL" id="FONV01000001">
    <property type="protein sequence ID" value="SFE38219.1"/>
    <property type="molecule type" value="Genomic_DNA"/>
</dbReference>
<evidence type="ECO:0000256" key="2">
    <source>
        <dbReference type="SAM" id="SignalP"/>
    </source>
</evidence>
<reference evidence="3 4" key="1">
    <citation type="submission" date="2016-10" db="EMBL/GenBank/DDBJ databases">
        <authorList>
            <person name="de Groot N.N."/>
        </authorList>
    </citation>
    <scope>NUCLEOTIDE SEQUENCE [LARGE SCALE GENOMIC DNA]</scope>
    <source>
        <strain evidence="3 4">DSM 43019</strain>
    </source>
</reference>